<dbReference type="AlphaFoldDB" id="A0A2P6Q2Q9"/>
<name>A0A2P6Q2Q9_ROSCH</name>
<dbReference type="OMA" id="YSKMEID"/>
<accession>A0A2P6Q2Q9</accession>
<sequence length="111" mass="13056">MAGVRKRTGYSKIDKEDPEEIIHRRAQFLVYKVMQQAEYRRRPSNLKIRIRKLKVKFGMRLKKLRKSMLLSISAARVVVYKQVFRQLKTCKSLFGRGEEPLPAFNLCSLAL</sequence>
<gene>
    <name evidence="1" type="ORF">RchiOBHm_Chr5g0003391</name>
</gene>
<dbReference type="Gramene" id="PRQ28470">
    <property type="protein sequence ID" value="PRQ28470"/>
    <property type="gene ID" value="RchiOBHm_Chr5g0003391"/>
</dbReference>
<keyword evidence="2" id="KW-1185">Reference proteome</keyword>
<protein>
    <submittedName>
        <fullName evidence="1">Uncharacterized protein</fullName>
    </submittedName>
</protein>
<proteinExistence type="predicted"/>
<comment type="caution">
    <text evidence="1">The sequence shown here is derived from an EMBL/GenBank/DDBJ whole genome shotgun (WGS) entry which is preliminary data.</text>
</comment>
<reference evidence="1 2" key="1">
    <citation type="journal article" date="2018" name="Nat. Genet.">
        <title>The Rosa genome provides new insights in the design of modern roses.</title>
        <authorList>
            <person name="Bendahmane M."/>
        </authorList>
    </citation>
    <scope>NUCLEOTIDE SEQUENCE [LARGE SCALE GENOMIC DNA]</scope>
    <source>
        <strain evidence="2">cv. Old Blush</strain>
    </source>
</reference>
<evidence type="ECO:0000313" key="2">
    <source>
        <dbReference type="Proteomes" id="UP000238479"/>
    </source>
</evidence>
<dbReference type="EMBL" id="PDCK01000043">
    <property type="protein sequence ID" value="PRQ28470.1"/>
    <property type="molecule type" value="Genomic_DNA"/>
</dbReference>
<dbReference type="Proteomes" id="UP000238479">
    <property type="component" value="Chromosome 5"/>
</dbReference>
<dbReference type="PANTHER" id="PTHR35687">
    <property type="entry name" value="OS07G0516700 PROTEIN"/>
    <property type="match status" value="1"/>
</dbReference>
<evidence type="ECO:0000313" key="1">
    <source>
        <dbReference type="EMBL" id="PRQ28470.1"/>
    </source>
</evidence>
<organism evidence="1 2">
    <name type="scientific">Rosa chinensis</name>
    <name type="common">China rose</name>
    <dbReference type="NCBI Taxonomy" id="74649"/>
    <lineage>
        <taxon>Eukaryota</taxon>
        <taxon>Viridiplantae</taxon>
        <taxon>Streptophyta</taxon>
        <taxon>Embryophyta</taxon>
        <taxon>Tracheophyta</taxon>
        <taxon>Spermatophyta</taxon>
        <taxon>Magnoliopsida</taxon>
        <taxon>eudicotyledons</taxon>
        <taxon>Gunneridae</taxon>
        <taxon>Pentapetalae</taxon>
        <taxon>rosids</taxon>
        <taxon>fabids</taxon>
        <taxon>Rosales</taxon>
        <taxon>Rosaceae</taxon>
        <taxon>Rosoideae</taxon>
        <taxon>Rosoideae incertae sedis</taxon>
        <taxon>Rosa</taxon>
    </lineage>
</organism>
<dbReference type="PANTHER" id="PTHR35687:SF1">
    <property type="entry name" value="OS07G0516700 PROTEIN"/>
    <property type="match status" value="1"/>
</dbReference>